<dbReference type="InterPro" id="IPR005467">
    <property type="entry name" value="His_kinase_dom"/>
</dbReference>
<dbReference type="PROSITE" id="PS50110">
    <property type="entry name" value="RESPONSE_REGULATORY"/>
    <property type="match status" value="1"/>
</dbReference>
<dbReference type="NCBIfam" id="TIGR00229">
    <property type="entry name" value="sensory_box"/>
    <property type="match status" value="1"/>
</dbReference>
<dbReference type="SUPFAM" id="SSF47384">
    <property type="entry name" value="Homodimeric domain of signal transducing histidine kinase"/>
    <property type="match status" value="1"/>
</dbReference>
<evidence type="ECO:0000256" key="4">
    <source>
        <dbReference type="ARBA" id="ARBA00022553"/>
    </source>
</evidence>
<dbReference type="SUPFAM" id="SSF52172">
    <property type="entry name" value="CheY-like"/>
    <property type="match status" value="1"/>
</dbReference>
<evidence type="ECO:0000313" key="19">
    <source>
        <dbReference type="EMBL" id="MBL4927034.1"/>
    </source>
</evidence>
<proteinExistence type="predicted"/>
<dbReference type="InterPro" id="IPR035965">
    <property type="entry name" value="PAS-like_dom_sf"/>
</dbReference>
<keyword evidence="4 13" id="KW-0597">Phosphoprotein</keyword>
<evidence type="ECO:0000256" key="7">
    <source>
        <dbReference type="ARBA" id="ARBA00022741"/>
    </source>
</evidence>
<dbReference type="InterPro" id="IPR001789">
    <property type="entry name" value="Sig_transdc_resp-reg_receiver"/>
</dbReference>
<evidence type="ECO:0000256" key="5">
    <source>
        <dbReference type="ARBA" id="ARBA00022679"/>
    </source>
</evidence>
<sequence length="786" mass="83452">MTTGMATTPDAGPAIGQRTALADFAARNSAEGRFRRYARARVRGFAMRQTMTVFGALTIGIFGAPWIGFVAAFTAVLGEAVDCLVLATTLRQVSITARLRRAAAASGAVQAITISACILLCWAKVPYSEARLFAAVFLMSAAINAGLVRHHFAEGSLMRLVVYTLTGLVMTGSIAPGLLHGQASDWFVVLSITILAYVAALFIQAMEHGRQQRLRFEAALLEEQGALEASRSALDQAARLSERLALVARKANDSIIFTTPDGRIEWVNEAFSRVTGYSAAEAVGRMPSDVLNSPLTSDESLQILAGAQQDCRPCLVEIANRTKDGRDIWMEVSMTPVLKPDGRPDVYIAIERDVTQAKAHAAELSAARIAAEAAAQAKAAFLATMSHEIRTPLGGLIGMGELLEDTQLDPQQRQYTATIVESGRALLTILNDVLDLSKLQAGKAELRLEPFSLTESVVRAVDLLRPTAEKKGIALTADCLDGLPRYLGDAGRLRQILLNLMGNAVKFTAEGQVAVSLGVTQLAGHDEIRIAVADTGIGIAPDRIGQVFDSFTQADATISRQFGGTGLGLTISRLLAEQMGGNIEVASVIGEGSVFTLTVRLARAAAAVAAPSRQGVVVPRTSLHVLVAEDNRTNMLIARKLLEPAVARLTQAENGRIAVERYLDQPPDLVLMDVSMPEMDGLSASRAIRAHEAAHGLAPCPIHALTAFAAPEDEAARRAAGIDGVLTKPLSRADLYALIARIAGQAGCEPAPAHGIKTAEQGGRAWSISRRGSTITTGRSTRLSGL</sequence>
<dbReference type="InterPro" id="IPR003661">
    <property type="entry name" value="HisK_dim/P_dom"/>
</dbReference>
<keyword evidence="8" id="KW-0418">Kinase</keyword>
<feature type="transmembrane region" description="Helical" evidence="14">
    <location>
        <begin position="102"/>
        <end position="125"/>
    </location>
</feature>
<feature type="transmembrane region" description="Helical" evidence="14">
    <location>
        <begin position="160"/>
        <end position="180"/>
    </location>
</feature>
<evidence type="ECO:0000259" key="15">
    <source>
        <dbReference type="PROSITE" id="PS50109"/>
    </source>
</evidence>
<keyword evidence="10 14" id="KW-1133">Transmembrane helix</keyword>
<dbReference type="PROSITE" id="PS50112">
    <property type="entry name" value="PAS"/>
    <property type="match status" value="1"/>
</dbReference>
<name>A0A8J7MTD9_9RHOB</name>
<dbReference type="EMBL" id="JAESVP010000001">
    <property type="protein sequence ID" value="MBL4927034.1"/>
    <property type="molecule type" value="Genomic_DNA"/>
</dbReference>
<evidence type="ECO:0000259" key="16">
    <source>
        <dbReference type="PROSITE" id="PS50110"/>
    </source>
</evidence>
<dbReference type="GO" id="GO:0016020">
    <property type="term" value="C:membrane"/>
    <property type="evidence" value="ECO:0007669"/>
    <property type="project" value="UniProtKB-SubCell"/>
</dbReference>
<keyword evidence="7" id="KW-0547">Nucleotide-binding</keyword>
<dbReference type="PANTHER" id="PTHR43047:SF64">
    <property type="entry name" value="HISTIDINE KINASE CONTAINING CHEY-HOMOLOGOUS RECEIVER DOMAIN AND PAS DOMAIN-RELATED"/>
    <property type="match status" value="1"/>
</dbReference>
<feature type="domain" description="Histidine kinase" evidence="15">
    <location>
        <begin position="384"/>
        <end position="603"/>
    </location>
</feature>
<dbReference type="GO" id="GO:0000155">
    <property type="term" value="F:phosphorelay sensor kinase activity"/>
    <property type="evidence" value="ECO:0007669"/>
    <property type="project" value="InterPro"/>
</dbReference>
<dbReference type="PROSITE" id="PS50109">
    <property type="entry name" value="HIS_KIN"/>
    <property type="match status" value="1"/>
</dbReference>
<evidence type="ECO:0000259" key="17">
    <source>
        <dbReference type="PROSITE" id="PS50112"/>
    </source>
</evidence>
<dbReference type="CDD" id="cd16922">
    <property type="entry name" value="HATPase_EvgS-ArcB-TorS-like"/>
    <property type="match status" value="1"/>
</dbReference>
<feature type="domain" description="Response regulatory" evidence="16">
    <location>
        <begin position="624"/>
        <end position="743"/>
    </location>
</feature>
<dbReference type="SMART" id="SM00091">
    <property type="entry name" value="PAS"/>
    <property type="match status" value="1"/>
</dbReference>
<dbReference type="Pfam" id="PF00072">
    <property type="entry name" value="Response_reg"/>
    <property type="match status" value="1"/>
</dbReference>
<keyword evidence="5" id="KW-0808">Transferase</keyword>
<dbReference type="SUPFAM" id="SSF55874">
    <property type="entry name" value="ATPase domain of HSP90 chaperone/DNA topoisomerase II/histidine kinase"/>
    <property type="match status" value="1"/>
</dbReference>
<feature type="transmembrane region" description="Helical" evidence="14">
    <location>
        <begin position="131"/>
        <end position="148"/>
    </location>
</feature>
<dbReference type="SMART" id="SM00387">
    <property type="entry name" value="HATPase_c"/>
    <property type="match status" value="1"/>
</dbReference>
<dbReference type="Pfam" id="PF00512">
    <property type="entry name" value="HisKA"/>
    <property type="match status" value="1"/>
</dbReference>
<dbReference type="RefSeq" id="WP_202658130.1">
    <property type="nucleotide sequence ID" value="NZ_JAESVP010000001.1"/>
</dbReference>
<dbReference type="FunFam" id="1.10.287.130:FF:000004">
    <property type="entry name" value="Ethylene receptor 1"/>
    <property type="match status" value="1"/>
</dbReference>
<comment type="catalytic activity">
    <reaction evidence="1">
        <text>ATP + protein L-histidine = ADP + protein N-phospho-L-histidine.</text>
        <dbReference type="EC" id="2.7.13.3"/>
    </reaction>
</comment>
<feature type="domain" description="PAS" evidence="17">
    <location>
        <begin position="240"/>
        <end position="285"/>
    </location>
</feature>
<keyword evidence="20" id="KW-1185">Reference proteome</keyword>
<dbReference type="Proteomes" id="UP000619033">
    <property type="component" value="Unassembled WGS sequence"/>
</dbReference>
<evidence type="ECO:0000256" key="12">
    <source>
        <dbReference type="ARBA" id="ARBA00023136"/>
    </source>
</evidence>
<evidence type="ECO:0000313" key="20">
    <source>
        <dbReference type="Proteomes" id="UP000619033"/>
    </source>
</evidence>
<dbReference type="InterPro" id="IPR000700">
    <property type="entry name" value="PAS-assoc_C"/>
</dbReference>
<feature type="modified residue" description="4-aspartylphosphate" evidence="13">
    <location>
        <position position="673"/>
    </location>
</feature>
<keyword evidence="11" id="KW-0902">Two-component regulatory system</keyword>
<accession>A0A8J7MTD9</accession>
<comment type="subcellular location">
    <subcellularLocation>
        <location evidence="2">Membrane</location>
    </subcellularLocation>
</comment>
<dbReference type="CDD" id="cd00130">
    <property type="entry name" value="PAS"/>
    <property type="match status" value="1"/>
</dbReference>
<evidence type="ECO:0000256" key="1">
    <source>
        <dbReference type="ARBA" id="ARBA00000085"/>
    </source>
</evidence>
<dbReference type="Gene3D" id="3.30.450.20">
    <property type="entry name" value="PAS domain"/>
    <property type="match status" value="1"/>
</dbReference>
<dbReference type="SMART" id="SM00448">
    <property type="entry name" value="REC"/>
    <property type="match status" value="1"/>
</dbReference>
<feature type="transmembrane region" description="Helical" evidence="14">
    <location>
        <begin position="186"/>
        <end position="206"/>
    </location>
</feature>
<evidence type="ECO:0000256" key="9">
    <source>
        <dbReference type="ARBA" id="ARBA00022840"/>
    </source>
</evidence>
<dbReference type="InterPro" id="IPR036890">
    <property type="entry name" value="HATPase_C_sf"/>
</dbReference>
<dbReference type="SMART" id="SM00388">
    <property type="entry name" value="HisKA"/>
    <property type="match status" value="1"/>
</dbReference>
<dbReference type="InterPro" id="IPR000014">
    <property type="entry name" value="PAS"/>
</dbReference>
<evidence type="ECO:0000256" key="8">
    <source>
        <dbReference type="ARBA" id="ARBA00022777"/>
    </source>
</evidence>
<evidence type="ECO:0000256" key="2">
    <source>
        <dbReference type="ARBA" id="ARBA00004370"/>
    </source>
</evidence>
<dbReference type="PANTHER" id="PTHR43047">
    <property type="entry name" value="TWO-COMPONENT HISTIDINE PROTEIN KINASE"/>
    <property type="match status" value="1"/>
</dbReference>
<dbReference type="Gene3D" id="3.40.50.2300">
    <property type="match status" value="1"/>
</dbReference>
<dbReference type="InterPro" id="IPR003594">
    <property type="entry name" value="HATPase_dom"/>
</dbReference>
<dbReference type="SMART" id="SM00086">
    <property type="entry name" value="PAC"/>
    <property type="match status" value="1"/>
</dbReference>
<reference evidence="19" key="1">
    <citation type="submission" date="2021-01" db="EMBL/GenBank/DDBJ databases">
        <title>Genome seq and assembly of Tabrizicola sp. KVB23.</title>
        <authorList>
            <person name="Chhetri G."/>
        </authorList>
    </citation>
    <scope>NUCLEOTIDE SEQUENCE</scope>
    <source>
        <strain evidence="19">KVB23</strain>
    </source>
</reference>
<evidence type="ECO:0000256" key="13">
    <source>
        <dbReference type="PROSITE-ProRule" id="PRU00169"/>
    </source>
</evidence>
<evidence type="ECO:0000259" key="18">
    <source>
        <dbReference type="PROSITE" id="PS50113"/>
    </source>
</evidence>
<dbReference type="CDD" id="cd00082">
    <property type="entry name" value="HisKA"/>
    <property type="match status" value="1"/>
</dbReference>
<dbReference type="InterPro" id="IPR004358">
    <property type="entry name" value="Sig_transdc_His_kin-like_C"/>
</dbReference>
<dbReference type="CDD" id="cd17546">
    <property type="entry name" value="REC_hyHK_CKI1_RcsC-like"/>
    <property type="match status" value="1"/>
</dbReference>
<dbReference type="InterPro" id="IPR001610">
    <property type="entry name" value="PAC"/>
</dbReference>
<evidence type="ECO:0000256" key="14">
    <source>
        <dbReference type="SAM" id="Phobius"/>
    </source>
</evidence>
<dbReference type="Gene3D" id="3.30.565.10">
    <property type="entry name" value="Histidine kinase-like ATPase, C-terminal domain"/>
    <property type="match status" value="1"/>
</dbReference>
<dbReference type="AlphaFoldDB" id="A0A8J7MTD9"/>
<gene>
    <name evidence="19" type="ORF">JI744_02835</name>
</gene>
<dbReference type="InterPro" id="IPR011006">
    <property type="entry name" value="CheY-like_superfamily"/>
</dbReference>
<keyword evidence="6 14" id="KW-0812">Transmembrane</keyword>
<dbReference type="InterPro" id="IPR036097">
    <property type="entry name" value="HisK_dim/P_sf"/>
</dbReference>
<feature type="domain" description="PAC" evidence="18">
    <location>
        <begin position="312"/>
        <end position="366"/>
    </location>
</feature>
<dbReference type="Pfam" id="PF13426">
    <property type="entry name" value="PAS_9"/>
    <property type="match status" value="1"/>
</dbReference>
<organism evidence="19 20">
    <name type="scientific">Fuscibacter oryzae</name>
    <dbReference type="NCBI Taxonomy" id="2803939"/>
    <lineage>
        <taxon>Bacteria</taxon>
        <taxon>Pseudomonadati</taxon>
        <taxon>Pseudomonadota</taxon>
        <taxon>Alphaproteobacteria</taxon>
        <taxon>Rhodobacterales</taxon>
        <taxon>Paracoccaceae</taxon>
        <taxon>Fuscibacter</taxon>
    </lineage>
</organism>
<dbReference type="PRINTS" id="PR00344">
    <property type="entry name" value="BCTRLSENSOR"/>
</dbReference>
<protein>
    <recommendedName>
        <fullName evidence="3">histidine kinase</fullName>
        <ecNumber evidence="3">2.7.13.3</ecNumber>
    </recommendedName>
</protein>
<comment type="caution">
    <text evidence="19">The sequence shown here is derived from an EMBL/GenBank/DDBJ whole genome shotgun (WGS) entry which is preliminary data.</text>
</comment>
<evidence type="ECO:0000256" key="3">
    <source>
        <dbReference type="ARBA" id="ARBA00012438"/>
    </source>
</evidence>
<dbReference type="PROSITE" id="PS50113">
    <property type="entry name" value="PAC"/>
    <property type="match status" value="1"/>
</dbReference>
<dbReference type="Gene3D" id="1.10.287.130">
    <property type="match status" value="1"/>
</dbReference>
<evidence type="ECO:0000256" key="6">
    <source>
        <dbReference type="ARBA" id="ARBA00022692"/>
    </source>
</evidence>
<keyword evidence="12 14" id="KW-0472">Membrane</keyword>
<dbReference type="FunFam" id="3.30.565.10:FF:000010">
    <property type="entry name" value="Sensor histidine kinase RcsC"/>
    <property type="match status" value="1"/>
</dbReference>
<evidence type="ECO:0000256" key="10">
    <source>
        <dbReference type="ARBA" id="ARBA00022989"/>
    </source>
</evidence>
<dbReference type="GO" id="GO:0005524">
    <property type="term" value="F:ATP binding"/>
    <property type="evidence" value="ECO:0007669"/>
    <property type="project" value="UniProtKB-KW"/>
</dbReference>
<dbReference type="SUPFAM" id="SSF55785">
    <property type="entry name" value="PYP-like sensor domain (PAS domain)"/>
    <property type="match status" value="1"/>
</dbReference>
<keyword evidence="9" id="KW-0067">ATP-binding</keyword>
<dbReference type="EC" id="2.7.13.3" evidence="3"/>
<dbReference type="Pfam" id="PF02518">
    <property type="entry name" value="HATPase_c"/>
    <property type="match status" value="1"/>
</dbReference>
<evidence type="ECO:0000256" key="11">
    <source>
        <dbReference type="ARBA" id="ARBA00023012"/>
    </source>
</evidence>